<keyword evidence="3 5" id="KW-0904">Protein phosphatase</keyword>
<comment type="catalytic activity">
    <reaction evidence="4 5">
        <text>O-phospho-L-tyrosyl-[protein] + H2O = L-tyrosyl-[protein] + phosphate</text>
        <dbReference type="Rhea" id="RHEA:10684"/>
        <dbReference type="Rhea" id="RHEA-COMP:10136"/>
        <dbReference type="Rhea" id="RHEA-COMP:20101"/>
        <dbReference type="ChEBI" id="CHEBI:15377"/>
        <dbReference type="ChEBI" id="CHEBI:43474"/>
        <dbReference type="ChEBI" id="CHEBI:46858"/>
        <dbReference type="ChEBI" id="CHEBI:61978"/>
        <dbReference type="EC" id="3.1.3.48"/>
    </reaction>
</comment>
<dbReference type="Gene3D" id="3.20.20.140">
    <property type="entry name" value="Metal-dependent hydrolases"/>
    <property type="match status" value="1"/>
</dbReference>
<comment type="caution">
    <text evidence="6">The sequence shown here is derived from an EMBL/GenBank/DDBJ whole genome shotgun (WGS) entry which is preliminary data.</text>
</comment>
<organism evidence="6 7">
    <name type="scientific">Lentibacillus kimchii</name>
    <dbReference type="NCBI Taxonomy" id="1542911"/>
    <lineage>
        <taxon>Bacteria</taxon>
        <taxon>Bacillati</taxon>
        <taxon>Bacillota</taxon>
        <taxon>Bacilli</taxon>
        <taxon>Bacillales</taxon>
        <taxon>Bacillaceae</taxon>
        <taxon>Lentibacillus</taxon>
    </lineage>
</organism>
<keyword evidence="7" id="KW-1185">Reference proteome</keyword>
<evidence type="ECO:0000256" key="4">
    <source>
        <dbReference type="ARBA" id="ARBA00051722"/>
    </source>
</evidence>
<protein>
    <recommendedName>
        <fullName evidence="5">Tyrosine-protein phosphatase</fullName>
        <ecNumber evidence="5">3.1.3.48</ecNumber>
    </recommendedName>
</protein>
<dbReference type="RefSeq" id="WP_382359400.1">
    <property type="nucleotide sequence ID" value="NZ_JBHTGR010000040.1"/>
</dbReference>
<comment type="similarity">
    <text evidence="1 5">Belongs to the metallo-dependent hydrolases superfamily. CpsB/CapC family.</text>
</comment>
<evidence type="ECO:0000256" key="5">
    <source>
        <dbReference type="PIRNR" id="PIRNR016557"/>
    </source>
</evidence>
<dbReference type="Proteomes" id="UP001596620">
    <property type="component" value="Unassembled WGS sequence"/>
</dbReference>
<gene>
    <name evidence="6" type="ORF">ACFQU8_09915</name>
</gene>
<reference evidence="7" key="1">
    <citation type="journal article" date="2019" name="Int. J. Syst. Evol. Microbiol.">
        <title>The Global Catalogue of Microorganisms (GCM) 10K type strain sequencing project: providing services to taxonomists for standard genome sequencing and annotation.</title>
        <authorList>
            <consortium name="The Broad Institute Genomics Platform"/>
            <consortium name="The Broad Institute Genome Sequencing Center for Infectious Disease"/>
            <person name="Wu L."/>
            <person name="Ma J."/>
        </authorList>
    </citation>
    <scope>NUCLEOTIDE SEQUENCE [LARGE SCALE GENOMIC DNA]</scope>
    <source>
        <strain evidence="7">JCM 30234</strain>
    </source>
</reference>
<evidence type="ECO:0000313" key="6">
    <source>
        <dbReference type="EMBL" id="MFC7747543.1"/>
    </source>
</evidence>
<dbReference type="PANTHER" id="PTHR39181">
    <property type="entry name" value="TYROSINE-PROTEIN PHOSPHATASE YWQE"/>
    <property type="match status" value="1"/>
</dbReference>
<sequence>MIDIHSHMLPGLDNGPQTMDDTLAMAKTAVSQGIDTVIVTPHHQNGRYHNQREAIIGVTDYVNAKLQETGIALNILPGQEIRVHETITNGLQDGSLLPLNQTTRYVLLELPEDTLPSYLAQLLFDMQIAGYVPVIAHPERHSIIAENPNHLYDMVKNGVLVQADAASLVGIHGKRVQKLTRKLLQASMVHFMATNTHSADSEEFRLAKAYQSMKQSAKFKLQENAELLIDGQPIQPDVPTRIKLKRNWNPLKRN</sequence>
<dbReference type="EMBL" id="JBHTGR010000040">
    <property type="protein sequence ID" value="MFC7747543.1"/>
    <property type="molecule type" value="Genomic_DNA"/>
</dbReference>
<name>A0ABW2UX28_9BACI</name>
<dbReference type="InterPro" id="IPR016195">
    <property type="entry name" value="Pol/histidinol_Pase-like"/>
</dbReference>
<evidence type="ECO:0000256" key="1">
    <source>
        <dbReference type="ARBA" id="ARBA00005750"/>
    </source>
</evidence>
<proteinExistence type="inferred from homology"/>
<dbReference type="Pfam" id="PF19567">
    <property type="entry name" value="CpsB_CapC"/>
    <property type="match status" value="1"/>
</dbReference>
<accession>A0ABW2UX28</accession>
<keyword evidence="2 5" id="KW-0378">Hydrolase</keyword>
<dbReference type="PANTHER" id="PTHR39181:SF1">
    <property type="entry name" value="TYROSINE-PROTEIN PHOSPHATASE YWQE"/>
    <property type="match status" value="1"/>
</dbReference>
<dbReference type="InterPro" id="IPR016667">
    <property type="entry name" value="Caps_polysacc_synth_CpsB/CapC"/>
</dbReference>
<evidence type="ECO:0000256" key="2">
    <source>
        <dbReference type="ARBA" id="ARBA00022801"/>
    </source>
</evidence>
<dbReference type="PIRSF" id="PIRSF016557">
    <property type="entry name" value="Caps_synth_CpsB"/>
    <property type="match status" value="1"/>
</dbReference>
<evidence type="ECO:0000313" key="7">
    <source>
        <dbReference type="Proteomes" id="UP001596620"/>
    </source>
</evidence>
<dbReference type="EC" id="3.1.3.48" evidence="5"/>
<evidence type="ECO:0000256" key="3">
    <source>
        <dbReference type="ARBA" id="ARBA00022912"/>
    </source>
</evidence>
<dbReference type="SUPFAM" id="SSF89550">
    <property type="entry name" value="PHP domain-like"/>
    <property type="match status" value="1"/>
</dbReference>